<sequence>MLPLGFFRWGKRAFTFCSADTVAGTGLRIVNVSFTAEAMRMK</sequence>
<dbReference type="Proteomes" id="UP000028582">
    <property type="component" value="Unassembled WGS sequence"/>
</dbReference>
<reference evidence="1 2" key="1">
    <citation type="submission" date="2013-11" db="EMBL/GenBank/DDBJ databases">
        <title>The Genome Sequence of Phytophthora parasitica P1976.</title>
        <authorList>
            <consortium name="The Broad Institute Genomics Platform"/>
            <person name="Russ C."/>
            <person name="Tyler B."/>
            <person name="Panabieres F."/>
            <person name="Shan W."/>
            <person name="Tripathy S."/>
            <person name="Grunwald N."/>
            <person name="Machado M."/>
            <person name="Johnson C.S."/>
            <person name="Walker B."/>
            <person name="Young S."/>
            <person name="Zeng Q."/>
            <person name="Gargeya S."/>
            <person name="Fitzgerald M."/>
            <person name="Haas B."/>
            <person name="Abouelleil A."/>
            <person name="Allen A.W."/>
            <person name="Alvarado L."/>
            <person name="Arachchi H.M."/>
            <person name="Berlin A.M."/>
            <person name="Chapman S.B."/>
            <person name="Gainer-Dewar J."/>
            <person name="Goldberg J."/>
            <person name="Griggs A."/>
            <person name="Gujja S."/>
            <person name="Hansen M."/>
            <person name="Howarth C."/>
            <person name="Imamovic A."/>
            <person name="Ireland A."/>
            <person name="Larimer J."/>
            <person name="McCowan C."/>
            <person name="Murphy C."/>
            <person name="Pearson M."/>
            <person name="Poon T.W."/>
            <person name="Priest M."/>
            <person name="Roberts A."/>
            <person name="Saif S."/>
            <person name="Shea T."/>
            <person name="Sisk P."/>
            <person name="Sykes S."/>
            <person name="Wortman J."/>
            <person name="Nusbaum C."/>
            <person name="Birren B."/>
        </authorList>
    </citation>
    <scope>NUCLEOTIDE SEQUENCE [LARGE SCALE GENOMIC DNA]</scope>
    <source>
        <strain evidence="1 2">P1976</strain>
    </source>
</reference>
<accession>A0A080Z0T2</accession>
<evidence type="ECO:0000313" key="1">
    <source>
        <dbReference type="EMBL" id="ETO60243.1"/>
    </source>
</evidence>
<comment type="caution">
    <text evidence="1">The sequence shown here is derived from an EMBL/GenBank/DDBJ whole genome shotgun (WGS) entry which is preliminary data.</text>
</comment>
<dbReference type="EMBL" id="ANJA01003965">
    <property type="protein sequence ID" value="ETO60243.1"/>
    <property type="molecule type" value="Genomic_DNA"/>
</dbReference>
<proteinExistence type="predicted"/>
<dbReference type="AlphaFoldDB" id="A0A080Z0T2"/>
<organism evidence="1 2">
    <name type="scientific">Phytophthora nicotianae P1976</name>
    <dbReference type="NCBI Taxonomy" id="1317066"/>
    <lineage>
        <taxon>Eukaryota</taxon>
        <taxon>Sar</taxon>
        <taxon>Stramenopiles</taxon>
        <taxon>Oomycota</taxon>
        <taxon>Peronosporomycetes</taxon>
        <taxon>Peronosporales</taxon>
        <taxon>Peronosporaceae</taxon>
        <taxon>Phytophthora</taxon>
    </lineage>
</organism>
<name>A0A080Z0T2_PHYNI</name>
<protein>
    <submittedName>
        <fullName evidence="1">Uncharacterized protein</fullName>
    </submittedName>
</protein>
<evidence type="ECO:0000313" key="2">
    <source>
        <dbReference type="Proteomes" id="UP000028582"/>
    </source>
</evidence>
<gene>
    <name evidence="1" type="ORF">F444_21527</name>
</gene>